<dbReference type="InterPro" id="IPR025857">
    <property type="entry name" value="MacB_PCD"/>
</dbReference>
<feature type="transmembrane region" description="Helical" evidence="7">
    <location>
        <begin position="437"/>
        <end position="459"/>
    </location>
</feature>
<keyword evidence="11" id="KW-1185">Reference proteome</keyword>
<dbReference type="Pfam" id="PF12704">
    <property type="entry name" value="MacB_PCD"/>
    <property type="match status" value="1"/>
</dbReference>
<comment type="caution">
    <text evidence="10">The sequence shown here is derived from an EMBL/GenBank/DDBJ whole genome shotgun (WGS) entry which is preliminary data.</text>
</comment>
<keyword evidence="3 7" id="KW-0812">Transmembrane</keyword>
<evidence type="ECO:0000256" key="7">
    <source>
        <dbReference type="SAM" id="Phobius"/>
    </source>
</evidence>
<feature type="transmembrane region" description="Helical" evidence="7">
    <location>
        <begin position="356"/>
        <end position="380"/>
    </location>
</feature>
<feature type="transmembrane region" description="Helical" evidence="7">
    <location>
        <begin position="310"/>
        <end position="336"/>
    </location>
</feature>
<comment type="similarity">
    <text evidence="6">Belongs to the ABC-4 integral membrane protein family.</text>
</comment>
<proteinExistence type="inferred from homology"/>
<evidence type="ECO:0000256" key="6">
    <source>
        <dbReference type="ARBA" id="ARBA00038076"/>
    </source>
</evidence>
<feature type="transmembrane region" description="Helical" evidence="7">
    <location>
        <begin position="756"/>
        <end position="778"/>
    </location>
</feature>
<dbReference type="RefSeq" id="WP_345730812.1">
    <property type="nucleotide sequence ID" value="NZ_BAAAYN010000035.1"/>
</dbReference>
<evidence type="ECO:0000256" key="2">
    <source>
        <dbReference type="ARBA" id="ARBA00022475"/>
    </source>
</evidence>
<evidence type="ECO:0000256" key="1">
    <source>
        <dbReference type="ARBA" id="ARBA00004651"/>
    </source>
</evidence>
<dbReference type="PANTHER" id="PTHR30572:SF4">
    <property type="entry name" value="ABC TRANSPORTER PERMEASE YTRF"/>
    <property type="match status" value="1"/>
</dbReference>
<evidence type="ECO:0000256" key="4">
    <source>
        <dbReference type="ARBA" id="ARBA00022989"/>
    </source>
</evidence>
<feature type="domain" description="MacB-like periplasmic core" evidence="9">
    <location>
        <begin position="18"/>
        <end position="233"/>
    </location>
</feature>
<evidence type="ECO:0000313" key="11">
    <source>
        <dbReference type="Proteomes" id="UP001501676"/>
    </source>
</evidence>
<feature type="domain" description="ABC3 transporter permease C-terminal" evidence="8">
    <location>
        <begin position="707"/>
        <end position="818"/>
    </location>
</feature>
<accession>A0ABP6T345</accession>
<keyword evidence="4 7" id="KW-1133">Transmembrane helix</keyword>
<evidence type="ECO:0000256" key="5">
    <source>
        <dbReference type="ARBA" id="ARBA00023136"/>
    </source>
</evidence>
<evidence type="ECO:0000256" key="3">
    <source>
        <dbReference type="ARBA" id="ARBA00022692"/>
    </source>
</evidence>
<evidence type="ECO:0000259" key="8">
    <source>
        <dbReference type="Pfam" id="PF02687"/>
    </source>
</evidence>
<dbReference type="Proteomes" id="UP001501676">
    <property type="component" value="Unassembled WGS sequence"/>
</dbReference>
<sequence length="827" mass="82896">MRRLLLAGLRARRRRLAGTFLAVLLGVAFLAATLTMTATMTSAIDGFFTRANAGIDVVVRSGTALADTPNASRTPIDASLLDTVREVPGVAVAAPVVEGFGQLLGRDGTAIAVNGPRLAGSWVADPELNPYRVVEGRAPTVTGDVVVNRAAAEDGGLRVGDRTTLLTPAPEPVRVVGIVTFGDADAFGGTSYVGLTAADAKTFLAGGRDRLTSIQVKAADGVARDALVERIAATLPPGVQAISGQAATDETTDAINDGFLIVLRALLGAFAGVALLVAVLSIHNTFAILVAQRTRETALLRAVGAVRGQVLAAVLVEALVLGAVASGAGVAAGYGLAGLLKQVFGALGFDAPVEGLVFPLSTIAICVPIGVLATVVAALAPAVRASRVAPVEALREAAAERPGTSRVRTAIGAVLALAGVVAVGAGTAVAVVGIGAVLVVAGVLALAPLLVGPLSGLPLRGVTARLARRNARRNPRRTAGAAAALLIGVGVVTLFTVAAGSLGAASRSDVEKAFTGDFAVDSGARFGMGSLSPAIAPTLARLPEVSGVAAVGGGQALVGGEGTTVSVADPPSLARLVSFGDVEGAPISSLRPGQVAVAEGSGHSRGERLSVRYPDGTTATVVVTTVYEENPLVGPVLISAAEWTPHASQPLAAAVYVGLSDGVSASEGRSAIEAAVRPFGNPTVSDADELAGAGAAAIDQLLNLVYVLLAIAVITALLGIANTLSLGVHERTRELGLLRAVGATRRQVRSLVRWESVLIALFGTVLGATLGTALGWALMRAAGSGFSVPVLPLTVIVVGGALAGLLAGARPTRTAARLDVLRAIATE</sequence>
<dbReference type="InterPro" id="IPR050250">
    <property type="entry name" value="Macrolide_Exporter_MacB"/>
</dbReference>
<protein>
    <submittedName>
        <fullName evidence="10">ABC transporter permease</fullName>
    </submittedName>
</protein>
<dbReference type="InterPro" id="IPR003838">
    <property type="entry name" value="ABC3_permease_C"/>
</dbReference>
<dbReference type="EMBL" id="BAAAYN010000035">
    <property type="protein sequence ID" value="GAA3391957.1"/>
    <property type="molecule type" value="Genomic_DNA"/>
</dbReference>
<reference evidence="11" key="1">
    <citation type="journal article" date="2019" name="Int. J. Syst. Evol. Microbiol.">
        <title>The Global Catalogue of Microorganisms (GCM) 10K type strain sequencing project: providing services to taxonomists for standard genome sequencing and annotation.</title>
        <authorList>
            <consortium name="The Broad Institute Genomics Platform"/>
            <consortium name="The Broad Institute Genome Sequencing Center for Infectious Disease"/>
            <person name="Wu L."/>
            <person name="Ma J."/>
        </authorList>
    </citation>
    <scope>NUCLEOTIDE SEQUENCE [LARGE SCALE GENOMIC DNA]</scope>
    <source>
        <strain evidence="11">JCM 9458</strain>
    </source>
</reference>
<comment type="subcellular location">
    <subcellularLocation>
        <location evidence="1">Cell membrane</location>
        <topology evidence="1">Multi-pass membrane protein</topology>
    </subcellularLocation>
</comment>
<keyword evidence="5 7" id="KW-0472">Membrane</keyword>
<keyword evidence="2" id="KW-1003">Cell membrane</keyword>
<dbReference type="Pfam" id="PF02687">
    <property type="entry name" value="FtsX"/>
    <property type="match status" value="2"/>
</dbReference>
<evidence type="ECO:0000313" key="10">
    <source>
        <dbReference type="EMBL" id="GAA3391957.1"/>
    </source>
</evidence>
<feature type="domain" description="ABC3 transporter permease C-terminal" evidence="8">
    <location>
        <begin position="269"/>
        <end position="388"/>
    </location>
</feature>
<name>A0ABP6T345_9ACTN</name>
<evidence type="ECO:0000259" key="9">
    <source>
        <dbReference type="Pfam" id="PF12704"/>
    </source>
</evidence>
<organism evidence="10 11">
    <name type="scientific">Cryptosporangium minutisporangium</name>
    <dbReference type="NCBI Taxonomy" id="113569"/>
    <lineage>
        <taxon>Bacteria</taxon>
        <taxon>Bacillati</taxon>
        <taxon>Actinomycetota</taxon>
        <taxon>Actinomycetes</taxon>
        <taxon>Cryptosporangiales</taxon>
        <taxon>Cryptosporangiaceae</taxon>
        <taxon>Cryptosporangium</taxon>
    </lineage>
</organism>
<gene>
    <name evidence="10" type="ORF">GCM10020369_51810</name>
</gene>
<feature type="transmembrane region" description="Helical" evidence="7">
    <location>
        <begin position="790"/>
        <end position="809"/>
    </location>
</feature>
<feature type="transmembrane region" description="Helical" evidence="7">
    <location>
        <begin position="704"/>
        <end position="724"/>
    </location>
</feature>
<feature type="transmembrane region" description="Helical" evidence="7">
    <location>
        <begin position="410"/>
        <end position="431"/>
    </location>
</feature>
<feature type="transmembrane region" description="Helical" evidence="7">
    <location>
        <begin position="480"/>
        <end position="502"/>
    </location>
</feature>
<dbReference type="PANTHER" id="PTHR30572">
    <property type="entry name" value="MEMBRANE COMPONENT OF TRANSPORTER-RELATED"/>
    <property type="match status" value="1"/>
</dbReference>
<feature type="transmembrane region" description="Helical" evidence="7">
    <location>
        <begin position="265"/>
        <end position="290"/>
    </location>
</feature>